<dbReference type="GO" id="GO:0015293">
    <property type="term" value="F:symporter activity"/>
    <property type="evidence" value="ECO:0007669"/>
    <property type="project" value="UniProtKB-KW"/>
</dbReference>
<protein>
    <submittedName>
        <fullName evidence="8">Divalent metal cation transporter</fullName>
    </submittedName>
</protein>
<keyword evidence="4" id="KW-0769">Symport</keyword>
<dbReference type="RefSeq" id="WP_150415679.1">
    <property type="nucleotide sequence ID" value="NZ_VYQF01000004.1"/>
</dbReference>
<evidence type="ECO:0000313" key="9">
    <source>
        <dbReference type="Proteomes" id="UP000326903"/>
    </source>
</evidence>
<dbReference type="GO" id="GO:0005886">
    <property type="term" value="C:plasma membrane"/>
    <property type="evidence" value="ECO:0007669"/>
    <property type="project" value="TreeGrafter"/>
</dbReference>
<keyword evidence="6 7" id="KW-0472">Membrane</keyword>
<feature type="transmembrane region" description="Helical" evidence="7">
    <location>
        <begin position="359"/>
        <end position="378"/>
    </location>
</feature>
<keyword evidence="3 7" id="KW-0812">Transmembrane</keyword>
<evidence type="ECO:0000256" key="1">
    <source>
        <dbReference type="ARBA" id="ARBA00004141"/>
    </source>
</evidence>
<feature type="transmembrane region" description="Helical" evidence="7">
    <location>
        <begin position="47"/>
        <end position="67"/>
    </location>
</feature>
<keyword evidence="5 7" id="KW-1133">Transmembrane helix</keyword>
<feature type="transmembrane region" description="Helical" evidence="7">
    <location>
        <begin position="399"/>
        <end position="420"/>
    </location>
</feature>
<dbReference type="Proteomes" id="UP000326903">
    <property type="component" value="Unassembled WGS sequence"/>
</dbReference>
<dbReference type="GO" id="GO:0034755">
    <property type="term" value="P:iron ion transmembrane transport"/>
    <property type="evidence" value="ECO:0007669"/>
    <property type="project" value="TreeGrafter"/>
</dbReference>
<feature type="transmembrane region" description="Helical" evidence="7">
    <location>
        <begin position="236"/>
        <end position="255"/>
    </location>
</feature>
<dbReference type="PANTHER" id="PTHR11706:SF33">
    <property type="entry name" value="NATURAL RESISTANCE-ASSOCIATED MACROPHAGE PROTEIN 2"/>
    <property type="match status" value="1"/>
</dbReference>
<keyword evidence="2" id="KW-0813">Transport</keyword>
<feature type="transmembrane region" description="Helical" evidence="7">
    <location>
        <begin position="88"/>
        <end position="106"/>
    </location>
</feature>
<feature type="transmembrane region" description="Helical" evidence="7">
    <location>
        <begin position="335"/>
        <end position="353"/>
    </location>
</feature>
<dbReference type="PANTHER" id="PTHR11706">
    <property type="entry name" value="SOLUTE CARRIER PROTEIN FAMILY 11 MEMBER"/>
    <property type="match status" value="1"/>
</dbReference>
<keyword evidence="9" id="KW-1185">Reference proteome</keyword>
<accession>A0A5J5IIQ8</accession>
<comment type="subcellular location">
    <subcellularLocation>
        <location evidence="1">Membrane</location>
        <topology evidence="1">Multi-pass membrane protein</topology>
    </subcellularLocation>
</comment>
<dbReference type="GO" id="GO:0005384">
    <property type="term" value="F:manganese ion transmembrane transporter activity"/>
    <property type="evidence" value="ECO:0007669"/>
    <property type="project" value="TreeGrafter"/>
</dbReference>
<evidence type="ECO:0000256" key="4">
    <source>
        <dbReference type="ARBA" id="ARBA00022847"/>
    </source>
</evidence>
<gene>
    <name evidence="8" type="ORF">FW778_15300</name>
</gene>
<dbReference type="AlphaFoldDB" id="A0A5J5IIQ8"/>
<evidence type="ECO:0000256" key="3">
    <source>
        <dbReference type="ARBA" id="ARBA00022692"/>
    </source>
</evidence>
<dbReference type="GO" id="GO:0015086">
    <property type="term" value="F:cadmium ion transmembrane transporter activity"/>
    <property type="evidence" value="ECO:0007669"/>
    <property type="project" value="TreeGrafter"/>
</dbReference>
<evidence type="ECO:0000256" key="5">
    <source>
        <dbReference type="ARBA" id="ARBA00022989"/>
    </source>
</evidence>
<proteinExistence type="predicted"/>
<comment type="caution">
    <text evidence="8">The sequence shown here is derived from an EMBL/GenBank/DDBJ whole genome shotgun (WGS) entry which is preliminary data.</text>
</comment>
<feature type="transmembrane region" description="Helical" evidence="7">
    <location>
        <begin position="126"/>
        <end position="145"/>
    </location>
</feature>
<organism evidence="8 9">
    <name type="scientific">Ginsengibacter hankyongi</name>
    <dbReference type="NCBI Taxonomy" id="2607284"/>
    <lineage>
        <taxon>Bacteria</taxon>
        <taxon>Pseudomonadati</taxon>
        <taxon>Bacteroidota</taxon>
        <taxon>Chitinophagia</taxon>
        <taxon>Chitinophagales</taxon>
        <taxon>Chitinophagaceae</taxon>
        <taxon>Ginsengibacter</taxon>
    </lineage>
</organism>
<feature type="transmembrane region" description="Helical" evidence="7">
    <location>
        <begin position="152"/>
        <end position="170"/>
    </location>
</feature>
<evidence type="ECO:0000256" key="7">
    <source>
        <dbReference type="SAM" id="Phobius"/>
    </source>
</evidence>
<sequence length="422" mass="46804">MNRHKLHPSQLRKFWKALGPGLISGASDDDPSAITTFSQAGARFGLSTLWVAILSFPVLATIQEMCARIGMVTKKGIAGVVKAHYPKWVLYVLIGLSCPAFLLNMGADISVLGETGNLLFPHIAPLYWSIAFTLLLLLLMIVLSFQRLARVMKFVCLSLVVYVVAPFFYHQDLSSILKHSFIPSFHFNKTYILLITGLTGAIISPYLFFWQTSSEAEEDRVADINKPVKRKFFRAMRIDIITGAFFAVLIMYFVILTTGTVLHNNDIYEINTVAEAAVALKPLAGNVAYILFSIGVISTAFLIIPVLSGSVSYILSEAFNWKSGFNKSFGEAKEFYIIIIVAMCLGIIMQLLRINAIKALLFTTVIYGIIAPFLIGIIMHICNNKKIMGQHINKITSNLIGMVTLLLMLGVLIVLGYFLFIL</sequence>
<dbReference type="EMBL" id="VYQF01000004">
    <property type="protein sequence ID" value="KAA9038119.1"/>
    <property type="molecule type" value="Genomic_DNA"/>
</dbReference>
<feature type="transmembrane region" description="Helical" evidence="7">
    <location>
        <begin position="190"/>
        <end position="210"/>
    </location>
</feature>
<evidence type="ECO:0000256" key="6">
    <source>
        <dbReference type="ARBA" id="ARBA00023136"/>
    </source>
</evidence>
<reference evidence="8 9" key="1">
    <citation type="submission" date="2019-09" db="EMBL/GenBank/DDBJ databases">
        <title>Draft genome sequence of Ginsengibacter sp. BR5-29.</title>
        <authorList>
            <person name="Im W.-T."/>
        </authorList>
    </citation>
    <scope>NUCLEOTIDE SEQUENCE [LARGE SCALE GENOMIC DNA]</scope>
    <source>
        <strain evidence="8 9">BR5-29</strain>
    </source>
</reference>
<name>A0A5J5IIQ8_9BACT</name>
<evidence type="ECO:0000256" key="2">
    <source>
        <dbReference type="ARBA" id="ARBA00022448"/>
    </source>
</evidence>
<dbReference type="InterPro" id="IPR001046">
    <property type="entry name" value="NRAMP_fam"/>
</dbReference>
<evidence type="ECO:0000313" key="8">
    <source>
        <dbReference type="EMBL" id="KAA9038119.1"/>
    </source>
</evidence>
<feature type="transmembrane region" description="Helical" evidence="7">
    <location>
        <begin position="287"/>
        <end position="315"/>
    </location>
</feature>
<dbReference type="Pfam" id="PF01566">
    <property type="entry name" value="Nramp"/>
    <property type="match status" value="1"/>
</dbReference>